<proteinExistence type="predicted"/>
<dbReference type="AlphaFoldDB" id="A0A6G0MP92"/>
<accession>A0A6G0MP92</accession>
<dbReference type="Proteomes" id="UP000476176">
    <property type="component" value="Unassembled WGS sequence"/>
</dbReference>
<gene>
    <name evidence="1" type="ORF">PF004_g26138</name>
</gene>
<evidence type="ECO:0000313" key="2">
    <source>
        <dbReference type="Proteomes" id="UP000476176"/>
    </source>
</evidence>
<name>A0A6G0MP92_9STRA</name>
<dbReference type="EMBL" id="QXGC01003369">
    <property type="protein sequence ID" value="KAE9176300.1"/>
    <property type="molecule type" value="Genomic_DNA"/>
</dbReference>
<sequence>MPDWAAGGAGLDDCFLVCLPWWFLSVFASSAEVAMSSPLAFTPFLDVWVMKPSSSG</sequence>
<comment type="caution">
    <text evidence="1">The sequence shown here is derived from an EMBL/GenBank/DDBJ whole genome shotgun (WGS) entry which is preliminary data.</text>
</comment>
<organism evidence="1 2">
    <name type="scientific">Phytophthora fragariae</name>
    <dbReference type="NCBI Taxonomy" id="53985"/>
    <lineage>
        <taxon>Eukaryota</taxon>
        <taxon>Sar</taxon>
        <taxon>Stramenopiles</taxon>
        <taxon>Oomycota</taxon>
        <taxon>Peronosporomycetes</taxon>
        <taxon>Peronosporales</taxon>
        <taxon>Peronosporaceae</taxon>
        <taxon>Phytophthora</taxon>
    </lineage>
</organism>
<reference evidence="1 2" key="1">
    <citation type="submission" date="2018-09" db="EMBL/GenBank/DDBJ databases">
        <title>Genomic investigation of the strawberry pathogen Phytophthora fragariae indicates pathogenicity is determined by transcriptional variation in three key races.</title>
        <authorList>
            <person name="Adams T.M."/>
            <person name="Armitage A.D."/>
            <person name="Sobczyk M.K."/>
            <person name="Bates H.J."/>
            <person name="Dunwell J.M."/>
            <person name="Nellist C.F."/>
            <person name="Harrison R.J."/>
        </authorList>
    </citation>
    <scope>NUCLEOTIDE SEQUENCE [LARGE SCALE GENOMIC DNA]</scope>
    <source>
        <strain evidence="1 2">BC-23</strain>
    </source>
</reference>
<protein>
    <submittedName>
        <fullName evidence="1">Uncharacterized protein</fullName>
    </submittedName>
</protein>
<evidence type="ECO:0000313" key="1">
    <source>
        <dbReference type="EMBL" id="KAE9176300.1"/>
    </source>
</evidence>